<feature type="transmembrane region" description="Helical" evidence="1">
    <location>
        <begin position="367"/>
        <end position="385"/>
    </location>
</feature>
<proteinExistence type="predicted"/>
<dbReference type="Proteomes" id="UP000289792">
    <property type="component" value="Unassembled WGS sequence"/>
</dbReference>
<dbReference type="OrthoDB" id="966190at2"/>
<organism evidence="2 3">
    <name type="scientific">Gelidibacter gilvus</name>
    <dbReference type="NCBI Taxonomy" id="59602"/>
    <lineage>
        <taxon>Bacteria</taxon>
        <taxon>Pseudomonadati</taxon>
        <taxon>Bacteroidota</taxon>
        <taxon>Flavobacteriia</taxon>
        <taxon>Flavobacteriales</taxon>
        <taxon>Flavobacteriaceae</taxon>
        <taxon>Gelidibacter</taxon>
    </lineage>
</organism>
<feature type="transmembrane region" description="Helical" evidence="1">
    <location>
        <begin position="194"/>
        <end position="213"/>
    </location>
</feature>
<feature type="transmembrane region" description="Helical" evidence="1">
    <location>
        <begin position="27"/>
        <end position="47"/>
    </location>
</feature>
<evidence type="ECO:0000256" key="1">
    <source>
        <dbReference type="SAM" id="Phobius"/>
    </source>
</evidence>
<keyword evidence="3" id="KW-1185">Reference proteome</keyword>
<comment type="caution">
    <text evidence="2">The sequence shown here is derived from an EMBL/GenBank/DDBJ whole genome shotgun (WGS) entry which is preliminary data.</text>
</comment>
<evidence type="ECO:0000313" key="2">
    <source>
        <dbReference type="EMBL" id="RXJ46054.1"/>
    </source>
</evidence>
<keyword evidence="1" id="KW-1133">Transmembrane helix</keyword>
<evidence type="ECO:0000313" key="3">
    <source>
        <dbReference type="Proteomes" id="UP000289792"/>
    </source>
</evidence>
<feature type="transmembrane region" description="Helical" evidence="1">
    <location>
        <begin position="129"/>
        <end position="147"/>
    </location>
</feature>
<dbReference type="RefSeq" id="WP_129017984.1">
    <property type="nucleotide sequence ID" value="NZ_SDDZ01000008.1"/>
</dbReference>
<feature type="transmembrane region" description="Helical" evidence="1">
    <location>
        <begin position="67"/>
        <end position="85"/>
    </location>
</feature>
<feature type="transmembrane region" description="Helical" evidence="1">
    <location>
        <begin position="315"/>
        <end position="334"/>
    </location>
</feature>
<feature type="transmembrane region" description="Helical" evidence="1">
    <location>
        <begin position="391"/>
        <end position="412"/>
    </location>
</feature>
<accession>A0A4Q0XG41</accession>
<sequence length="422" mass="48292">MGFWSYIGLITVIYVAYKFVKRLGKGLPVLELMLLIAGLQWIVGALIEYRSPSMHWKYYMYVEQSTYMGFVVPAYALFSIVVLFVIRKSVNIEVELDRLKNYSNYGVIIFVIGVVFDVLGGVLPGALSFLGFILSNFKFVGAIILYYSENKKLKKIFYVAIIYLLITSIFRALFHDFLLWSVFFYMFYALKNKPSISKVLLTIVAGGLLAATLQTVKSTFRSEVWNNYSGNKLELFVGLMVDSFFVDSTELEDLNDGVDSNVRLNQGWIISAVMDNIPNNQEYLDGATISDAVFASILPRVLNPSKTQAGGRENFRVFTGLEILEASMGISIVGEAYGNFAHFGGIIFMIVWGFFLGKIWLYFWRKIRYNIIFIAFIPLIFLQVIKAETELVVVLNHLIKSMIVVFLFLWFVKKYLKWSFEK</sequence>
<keyword evidence="1" id="KW-0472">Membrane</keyword>
<feature type="transmembrane region" description="Helical" evidence="1">
    <location>
        <begin position="340"/>
        <end position="360"/>
    </location>
</feature>
<feature type="transmembrane region" description="Helical" evidence="1">
    <location>
        <begin position="105"/>
        <end position="123"/>
    </location>
</feature>
<feature type="transmembrane region" description="Helical" evidence="1">
    <location>
        <begin position="156"/>
        <end position="174"/>
    </location>
</feature>
<keyword evidence="1" id="KW-0812">Transmembrane</keyword>
<gene>
    <name evidence="2" type="ORF">ESZ48_13245</name>
</gene>
<dbReference type="EMBL" id="SDDZ01000008">
    <property type="protein sequence ID" value="RXJ46054.1"/>
    <property type="molecule type" value="Genomic_DNA"/>
</dbReference>
<protein>
    <recommendedName>
        <fullName evidence="4">Oligosaccharide repeat unit polymerase</fullName>
    </recommendedName>
</protein>
<reference evidence="2 3" key="1">
    <citation type="submission" date="2019-01" db="EMBL/GenBank/DDBJ databases">
        <title>Genome sequence of the Antarctic species Gelidibacter gilvus ACAM 158(T).</title>
        <authorList>
            <person name="Bowman J.P."/>
        </authorList>
    </citation>
    <scope>NUCLEOTIDE SEQUENCE [LARGE SCALE GENOMIC DNA]</scope>
    <source>
        <strain evidence="2 3">IC158</strain>
    </source>
</reference>
<evidence type="ECO:0008006" key="4">
    <source>
        <dbReference type="Google" id="ProtNLM"/>
    </source>
</evidence>
<name>A0A4Q0XG41_9FLAO</name>
<dbReference type="AlphaFoldDB" id="A0A4Q0XG41"/>